<dbReference type="STRING" id="946078.GA0070622_3284"/>
<name>A0A1A9BBJ9_9ACTN</name>
<reference evidence="3" key="1">
    <citation type="submission" date="2016-06" db="EMBL/GenBank/DDBJ databases">
        <authorList>
            <person name="Varghese N."/>
            <person name="Submissions Spin"/>
        </authorList>
    </citation>
    <scope>NUCLEOTIDE SEQUENCE [LARGE SCALE GENOMIC DNA]</scope>
    <source>
        <strain evidence="3">DSM 45794</strain>
    </source>
</reference>
<dbReference type="InterPro" id="IPR027417">
    <property type="entry name" value="P-loop_NTPase"/>
</dbReference>
<evidence type="ECO:0000256" key="1">
    <source>
        <dbReference type="SAM" id="Phobius"/>
    </source>
</evidence>
<protein>
    <recommendedName>
        <fullName evidence="4">NACHT domain-containing protein</fullName>
    </recommendedName>
</protein>
<gene>
    <name evidence="2" type="ORF">GA0070622_3284</name>
</gene>
<proteinExistence type="predicted"/>
<sequence>MRGPLWRGWLWTPRSWVGVAVRRSTTWYAGRSQQAQRMSAARPAAAARWWHRPWWWYALFLFTAGFLLVWLLTQVLLPLWNLLAHDPTPRSFPPTRWLTRQFCLDDDAAGQCQKLTEGLGKLLPVPIGLSLFYLFTRFRVYPAYQRIARRTPEELISTSNDLLGDVVGRDELCEVLIERIRDPDVRCPIVLVGGVGAGKSAVLVKLAHELARRGIVPIALRARDLDVTTDVDFEKEARQRFIDRIDPNLYSGGQGDRLWRQLRWSNKVAVLADGLEELGETGGHGGEGQHDSVLRDAFTRAAENRLPLVATARPYDPLRSMPAVVVGLEPLSEGHALTFGLGSDDQVAGSALVATLIADADATESPLYLKVIRDLHRFRRLPHGLDSTPGPGEASRPVDRSAVRLRLLHAWRSAVEDGYVCEDFAHDRTERQHVLDVVSALACVGLLRNSLSVSYDDLGGWASASHLHHVLFRELRDRVGDRLDVTERADLVTTVTTAAEFSLIGLEPQGLRFQHGVVQAFLAEQFLTASDVRTRLLDESFRGQPSKELLIALTLLSRDPGEWKHRDPPARGVRRLGRRLGLPDGGPVGGLVHRLMTQADREPNSCWRLEMYGAALEIDVAASPPDHDRITRHIEARWRTFEEGDLGDRPLDEAKLSLVRRWGDAARLVAEQRRREGGSICSPPPPYDVLFRLARAEGSYRVRLAAAREIGLGGQPAARALRALDGLGPLSLDVTASEVLARDQQLRGWLAPLLHLSVQRDVEAPEDLTAETGRYLREWLDELAAHRAGRRLRLAGEIALAQGFRLAANVRRLPLGRPNTDRSFLVEKAEEALTHSRFWYSQLVLVQALTLLSLPLDPREPLPARGHGADPVGLVQHWLRIAGSGVPERKRCDAHPFLLAVGRLCVSALVTREPERFCWIDEGETASRVGSCSPSPEVRRLQRLWIPDSMGWSVLTPTAERLLADVMLLLNLADRGGSPGARDSRLRRADRCDLPPCLTSDRDPLDPNRSVHSAEPCAPGGTCLDDCAFRLCPLPAKGEPLRYRMDQNFCARQADLASRWYALRARTPWQGVRTSGLQRFWRQMSWRDLPRRRRW</sequence>
<keyword evidence="1" id="KW-1133">Transmembrane helix</keyword>
<accession>A0A1A9BBJ9</accession>
<evidence type="ECO:0008006" key="4">
    <source>
        <dbReference type="Google" id="ProtNLM"/>
    </source>
</evidence>
<dbReference type="AlphaFoldDB" id="A0A1A9BBJ9"/>
<evidence type="ECO:0000313" key="3">
    <source>
        <dbReference type="Proteomes" id="UP000199558"/>
    </source>
</evidence>
<organism evidence="2 3">
    <name type="scientific">Micromonospora sediminicola</name>
    <dbReference type="NCBI Taxonomy" id="946078"/>
    <lineage>
        <taxon>Bacteria</taxon>
        <taxon>Bacillati</taxon>
        <taxon>Actinomycetota</taxon>
        <taxon>Actinomycetes</taxon>
        <taxon>Micromonosporales</taxon>
        <taxon>Micromonosporaceae</taxon>
        <taxon>Micromonospora</taxon>
    </lineage>
</organism>
<dbReference type="SUPFAM" id="SSF52540">
    <property type="entry name" value="P-loop containing nucleoside triphosphate hydrolases"/>
    <property type="match status" value="1"/>
</dbReference>
<keyword evidence="3" id="KW-1185">Reference proteome</keyword>
<dbReference type="OrthoDB" id="3544511at2"/>
<evidence type="ECO:0000313" key="2">
    <source>
        <dbReference type="EMBL" id="SBT66267.1"/>
    </source>
</evidence>
<dbReference type="RefSeq" id="WP_091574079.1">
    <property type="nucleotide sequence ID" value="NZ_FLRH01000003.1"/>
</dbReference>
<dbReference type="EMBL" id="FLRH01000003">
    <property type="protein sequence ID" value="SBT66267.1"/>
    <property type="molecule type" value="Genomic_DNA"/>
</dbReference>
<feature type="transmembrane region" description="Helical" evidence="1">
    <location>
        <begin position="54"/>
        <end position="80"/>
    </location>
</feature>
<keyword evidence="1" id="KW-0812">Transmembrane</keyword>
<dbReference type="Proteomes" id="UP000199558">
    <property type="component" value="Unassembled WGS sequence"/>
</dbReference>
<keyword evidence="1" id="KW-0472">Membrane</keyword>
<dbReference type="Gene3D" id="3.40.50.300">
    <property type="entry name" value="P-loop containing nucleotide triphosphate hydrolases"/>
    <property type="match status" value="1"/>
</dbReference>